<comment type="similarity">
    <text evidence="1 7">Belongs to the class-II aminoacyl-tRNA synthetase family. Type 1 subfamily.</text>
</comment>
<comment type="catalytic activity">
    <reaction evidence="7">
        <text>tRNA(Asx) + L-aspartate + ATP = L-aspartyl-tRNA(Asx) + AMP + diphosphate</text>
        <dbReference type="Rhea" id="RHEA:18349"/>
        <dbReference type="Rhea" id="RHEA-COMP:9710"/>
        <dbReference type="Rhea" id="RHEA-COMP:9711"/>
        <dbReference type="ChEBI" id="CHEBI:29991"/>
        <dbReference type="ChEBI" id="CHEBI:30616"/>
        <dbReference type="ChEBI" id="CHEBI:33019"/>
        <dbReference type="ChEBI" id="CHEBI:78442"/>
        <dbReference type="ChEBI" id="CHEBI:78516"/>
        <dbReference type="ChEBI" id="CHEBI:456215"/>
        <dbReference type="EC" id="6.1.1.23"/>
    </reaction>
</comment>
<dbReference type="GO" id="GO:0005737">
    <property type="term" value="C:cytoplasm"/>
    <property type="evidence" value="ECO:0007669"/>
    <property type="project" value="UniProtKB-SubCell"/>
</dbReference>
<dbReference type="InterPro" id="IPR047089">
    <property type="entry name" value="Asp-tRNA-ligase_1_N"/>
</dbReference>
<dbReference type="Proteomes" id="UP001229486">
    <property type="component" value="Unassembled WGS sequence"/>
</dbReference>
<dbReference type="GO" id="GO:0050560">
    <property type="term" value="F:aspartate-tRNA(Asn) ligase activity"/>
    <property type="evidence" value="ECO:0007669"/>
    <property type="project" value="UniProtKB-EC"/>
</dbReference>
<comment type="caution">
    <text evidence="9">The sequence shown here is derived from an EMBL/GenBank/DDBJ whole genome shotgun (WGS) entry which is preliminary data.</text>
</comment>
<feature type="binding site" evidence="7">
    <location>
        <position position="173"/>
    </location>
    <ligand>
        <name>L-aspartate</name>
        <dbReference type="ChEBI" id="CHEBI:29991"/>
    </ligand>
</feature>
<dbReference type="Pfam" id="PF01336">
    <property type="entry name" value="tRNA_anti-codon"/>
    <property type="match status" value="1"/>
</dbReference>
<proteinExistence type="inferred from homology"/>
<feature type="binding site" evidence="7">
    <location>
        <position position="486"/>
    </location>
    <ligand>
        <name>L-aspartate</name>
        <dbReference type="ChEBI" id="CHEBI:29991"/>
    </ligand>
</feature>
<name>A0AB73IN75_9BURK</name>
<dbReference type="CDD" id="cd04317">
    <property type="entry name" value="EcAspRS_like_N"/>
    <property type="match status" value="1"/>
</dbReference>
<dbReference type="HAMAP" id="MF_00044">
    <property type="entry name" value="Asp_tRNA_synth_type1"/>
    <property type="match status" value="1"/>
</dbReference>
<keyword evidence="5 7" id="KW-0648">Protein biosynthesis</keyword>
<dbReference type="InterPro" id="IPR029351">
    <property type="entry name" value="GAD_dom"/>
</dbReference>
<keyword evidence="6 7" id="KW-0030">Aminoacyl-tRNA synthetase</keyword>
<feature type="region of interest" description="Aspartate" evidence="7">
    <location>
        <begin position="197"/>
        <end position="200"/>
    </location>
</feature>
<comment type="subcellular location">
    <subcellularLocation>
        <location evidence="7">Cytoplasm</location>
    </subcellularLocation>
</comment>
<feature type="binding site" evidence="7">
    <location>
        <position position="445"/>
    </location>
    <ligand>
        <name>L-aspartate</name>
        <dbReference type="ChEBI" id="CHEBI:29991"/>
    </ligand>
</feature>
<feature type="binding site" evidence="7">
    <location>
        <position position="219"/>
    </location>
    <ligand>
        <name>L-aspartate</name>
        <dbReference type="ChEBI" id="CHEBI:29991"/>
    </ligand>
</feature>
<evidence type="ECO:0000256" key="3">
    <source>
        <dbReference type="ARBA" id="ARBA00022741"/>
    </source>
</evidence>
<evidence type="ECO:0000256" key="7">
    <source>
        <dbReference type="HAMAP-Rule" id="MF_00044"/>
    </source>
</evidence>
<dbReference type="InterPro" id="IPR047090">
    <property type="entry name" value="AspRS_core"/>
</dbReference>
<evidence type="ECO:0000256" key="5">
    <source>
        <dbReference type="ARBA" id="ARBA00022917"/>
    </source>
</evidence>
<dbReference type="SUPFAM" id="SSF50249">
    <property type="entry name" value="Nucleic acid-binding proteins"/>
    <property type="match status" value="1"/>
</dbReference>
<dbReference type="InterPro" id="IPR004115">
    <property type="entry name" value="GAD-like_sf"/>
</dbReference>
<dbReference type="Gene3D" id="3.30.1360.30">
    <property type="entry name" value="GAD-like domain"/>
    <property type="match status" value="1"/>
</dbReference>
<dbReference type="PRINTS" id="PR01042">
    <property type="entry name" value="TRNASYNTHASP"/>
</dbReference>
<dbReference type="AlphaFoldDB" id="A0AB73IN75"/>
<dbReference type="RefSeq" id="WP_392396068.1">
    <property type="nucleotide sequence ID" value="NZ_JAURTK010000021.1"/>
</dbReference>
<comment type="subunit">
    <text evidence="7">Homodimer.</text>
</comment>
<dbReference type="SUPFAM" id="SSF55261">
    <property type="entry name" value="GAD domain-like"/>
    <property type="match status" value="1"/>
</dbReference>
<feature type="site" description="Important for tRNA non-discrimination" evidence="7">
    <location>
        <position position="31"/>
    </location>
</feature>
<dbReference type="InterPro" id="IPR002312">
    <property type="entry name" value="Asp/Asn-tRNA-synth_IIb"/>
</dbReference>
<keyword evidence="4 7" id="KW-0067">ATP-binding</keyword>
<evidence type="ECO:0000259" key="8">
    <source>
        <dbReference type="PROSITE" id="PS50862"/>
    </source>
</evidence>
<evidence type="ECO:0000313" key="10">
    <source>
        <dbReference type="Proteomes" id="UP001229486"/>
    </source>
</evidence>
<comment type="caution">
    <text evidence="7">Lacks conserved residue(s) required for the propagation of feature annotation.</text>
</comment>
<gene>
    <name evidence="7" type="primary">aspS</name>
    <name evidence="9" type="ORF">J2793_006938</name>
</gene>
<dbReference type="SUPFAM" id="SSF55681">
    <property type="entry name" value="Class II aaRS and biotin synthetases"/>
    <property type="match status" value="1"/>
</dbReference>
<evidence type="ECO:0000256" key="2">
    <source>
        <dbReference type="ARBA" id="ARBA00022598"/>
    </source>
</evidence>
<dbReference type="NCBIfam" id="TIGR00459">
    <property type="entry name" value="aspS_bact"/>
    <property type="match status" value="1"/>
</dbReference>
<dbReference type="InterPro" id="IPR006195">
    <property type="entry name" value="aa-tRNA-synth_II"/>
</dbReference>
<dbReference type="Pfam" id="PF02938">
    <property type="entry name" value="GAD"/>
    <property type="match status" value="1"/>
</dbReference>
<dbReference type="CDD" id="cd00777">
    <property type="entry name" value="AspRS_core"/>
    <property type="match status" value="1"/>
</dbReference>
<dbReference type="InterPro" id="IPR045864">
    <property type="entry name" value="aa-tRNA-synth_II/BPL/LPL"/>
</dbReference>
<dbReference type="EMBL" id="JAURTK010000021">
    <property type="protein sequence ID" value="MDP9651463.1"/>
    <property type="molecule type" value="Genomic_DNA"/>
</dbReference>
<evidence type="ECO:0000313" key="9">
    <source>
        <dbReference type="EMBL" id="MDP9651463.1"/>
    </source>
</evidence>
<reference evidence="9" key="1">
    <citation type="submission" date="2023-07" db="EMBL/GenBank/DDBJ databases">
        <title>Sorghum-associated microbial communities from plants grown in Nebraska, USA.</title>
        <authorList>
            <person name="Schachtman D."/>
        </authorList>
    </citation>
    <scope>NUCLEOTIDE SEQUENCE</scope>
    <source>
        <strain evidence="9">DS1061</strain>
    </source>
</reference>
<dbReference type="PANTHER" id="PTHR22594">
    <property type="entry name" value="ASPARTYL/LYSYL-TRNA SYNTHETASE"/>
    <property type="match status" value="1"/>
</dbReference>
<feature type="binding site" evidence="7">
    <location>
        <begin position="531"/>
        <end position="534"/>
    </location>
    <ligand>
        <name>ATP</name>
        <dbReference type="ChEBI" id="CHEBI:30616"/>
    </ligand>
</feature>
<keyword evidence="3 7" id="KW-0547">Nucleotide-binding</keyword>
<feature type="binding site" evidence="7">
    <location>
        <begin position="219"/>
        <end position="221"/>
    </location>
    <ligand>
        <name>ATP</name>
        <dbReference type="ChEBI" id="CHEBI:30616"/>
    </ligand>
</feature>
<dbReference type="InterPro" id="IPR004364">
    <property type="entry name" value="Aa-tRNA-synt_II"/>
</dbReference>
<dbReference type="GO" id="GO:0003676">
    <property type="term" value="F:nucleic acid binding"/>
    <property type="evidence" value="ECO:0007669"/>
    <property type="project" value="InterPro"/>
</dbReference>
<dbReference type="EC" id="6.1.1.23" evidence="7"/>
<evidence type="ECO:0000256" key="1">
    <source>
        <dbReference type="ARBA" id="ARBA00006303"/>
    </source>
</evidence>
<keyword evidence="7" id="KW-0963">Cytoplasm</keyword>
<dbReference type="InterPro" id="IPR012340">
    <property type="entry name" value="NA-bd_OB-fold"/>
</dbReference>
<sequence length="584" mass="65134">MLRTHTCGELSRVHVGNEVQLSGWLRNRREHGGVMFVDLADQFGITQCVIAPDNSCFEDAASISKETVISIKGVVVDRDGGRANAALSTGEIEIQVRSLEILGSATALPFPISPNVTVAEELRLKYRYLDLRRDSVRRNMLLRSKVIASIRRRMWALGFEEFQTPTLTASSPEGARDYVVPSRRFPGKFYALPQAPQQFKQLLMIAGFDRYFQIAPCYRDEDSRADRSPGEFYQLDIEMSFVEQSDVFNVVEDVLAGLFTEFRPDKPIAQLPFPQISYAEAMLTYGSDKPDLRNPLRIVDVSTIFDKTDISFFKNNVVRAIKVQLGQKPRSFFDDLQVFVKNLGANGLGYITVSSTGSLLGPIAKVLSESETSGLTGGLELGEGDAVFFFADKEERNVCKILGAVRTELGTRLDLIESNVFKFCWITDFPFYEFNVEKNKIEFSHNPFSMPQGGLESLATSHPLDVKAFQYDVVCNGIELSSGAIRNHRPDIMYKAFEIAGYSKEELEMKFAGMINALKFGAPPHGGIAPGVDRIVMLLADEPNIREIILFPLNQNGEDLMMNAPSPISDSQLRELGLLIKARG</sequence>
<dbReference type="PANTHER" id="PTHR22594:SF5">
    <property type="entry name" value="ASPARTATE--TRNA LIGASE, MITOCHONDRIAL"/>
    <property type="match status" value="1"/>
</dbReference>
<dbReference type="Gene3D" id="2.40.50.140">
    <property type="entry name" value="Nucleic acid-binding proteins"/>
    <property type="match status" value="1"/>
</dbReference>
<feature type="site" description="Important for tRNA non-discrimination" evidence="7">
    <location>
        <position position="81"/>
    </location>
</feature>
<accession>A0AB73IN75</accession>
<protein>
    <recommendedName>
        <fullName evidence="7">Aspartate--tRNA(Asp/Asn) ligase</fullName>
        <ecNumber evidence="7">6.1.1.23</ecNumber>
    </recommendedName>
    <alternativeName>
        <fullName evidence="7">Aspartyl-tRNA synthetase</fullName>
        <shortName evidence="7">AspRS</shortName>
    </alternativeName>
    <alternativeName>
        <fullName evidence="7">Non-discriminating aspartyl-tRNA synthetase</fullName>
        <shortName evidence="7">ND-AspRS</shortName>
    </alternativeName>
</protein>
<keyword evidence="2 7" id="KW-0436">Ligase</keyword>
<dbReference type="PROSITE" id="PS50862">
    <property type="entry name" value="AA_TRNA_LIGASE_II"/>
    <property type="match status" value="1"/>
</dbReference>
<feature type="domain" description="Aminoacyl-transfer RNA synthetases class-II family profile" evidence="8">
    <location>
        <begin position="142"/>
        <end position="552"/>
    </location>
</feature>
<dbReference type="InterPro" id="IPR004524">
    <property type="entry name" value="Asp-tRNA-ligase_1"/>
</dbReference>
<feature type="binding site" evidence="7">
    <location>
        <position position="479"/>
    </location>
    <ligand>
        <name>ATP</name>
        <dbReference type="ChEBI" id="CHEBI:30616"/>
    </ligand>
</feature>
<dbReference type="Pfam" id="PF00152">
    <property type="entry name" value="tRNA-synt_2"/>
    <property type="match status" value="1"/>
</dbReference>
<dbReference type="InterPro" id="IPR004365">
    <property type="entry name" value="NA-bd_OB_tRNA"/>
</dbReference>
<dbReference type="GO" id="GO:0006422">
    <property type="term" value="P:aspartyl-tRNA aminoacylation"/>
    <property type="evidence" value="ECO:0007669"/>
    <property type="project" value="UniProtKB-UniRule"/>
</dbReference>
<evidence type="ECO:0000256" key="4">
    <source>
        <dbReference type="ARBA" id="ARBA00022840"/>
    </source>
</evidence>
<dbReference type="NCBIfam" id="NF001750">
    <property type="entry name" value="PRK00476.1"/>
    <property type="match status" value="1"/>
</dbReference>
<dbReference type="GO" id="GO:0005524">
    <property type="term" value="F:ATP binding"/>
    <property type="evidence" value="ECO:0007669"/>
    <property type="project" value="UniProtKB-UniRule"/>
</dbReference>
<dbReference type="Gene3D" id="3.30.930.10">
    <property type="entry name" value="Bira Bifunctional Protein, Domain 2"/>
    <property type="match status" value="1"/>
</dbReference>
<comment type="function">
    <text evidence="7">Aspartyl-tRNA synthetase with relaxed tRNA specificity since it is able to aspartylate not only its cognate tRNA(Asp) but also tRNA(Asn). Reaction proceeds in two steps: L-aspartate is first activated by ATP to form Asp-AMP and then transferred to the acceptor end of tRNA(Asp/Asn).</text>
</comment>
<organism evidence="9 10">
    <name type="scientific">Paraburkholderia caledonica</name>
    <dbReference type="NCBI Taxonomy" id="134536"/>
    <lineage>
        <taxon>Bacteria</taxon>
        <taxon>Pseudomonadati</taxon>
        <taxon>Pseudomonadota</taxon>
        <taxon>Betaproteobacteria</taxon>
        <taxon>Burkholderiales</taxon>
        <taxon>Burkholderiaceae</taxon>
        <taxon>Paraburkholderia</taxon>
    </lineage>
</organism>
<dbReference type="GO" id="GO:0004815">
    <property type="term" value="F:aspartate-tRNA ligase activity"/>
    <property type="evidence" value="ECO:0007669"/>
    <property type="project" value="UniProtKB-UniRule"/>
</dbReference>
<evidence type="ECO:0000256" key="6">
    <source>
        <dbReference type="ARBA" id="ARBA00023146"/>
    </source>
</evidence>